<protein>
    <submittedName>
        <fullName evidence="1">Uncharacterized protein</fullName>
    </submittedName>
</protein>
<sequence length="126" mass="13828">MLRLGLDLPGPVTRTTLTQPIFCSDLMMLWPSEPLTEAIQIAGVTTKREVEKVVARVNVIPTNLGQWLAVARALAAHESSLDDWVRKFAGRPLAKIEVAKTVFPPHVQDVLCGNVTYTHSWNGPGT</sequence>
<evidence type="ECO:0000313" key="1">
    <source>
        <dbReference type="EMBL" id="KAF2167436.1"/>
    </source>
</evidence>
<dbReference type="RefSeq" id="XP_033668325.1">
    <property type="nucleotide sequence ID" value="XM_033806254.1"/>
</dbReference>
<dbReference type="Proteomes" id="UP000799537">
    <property type="component" value="Unassembled WGS sequence"/>
</dbReference>
<dbReference type="EMBL" id="ML993593">
    <property type="protein sequence ID" value="KAF2167436.1"/>
    <property type="molecule type" value="Genomic_DNA"/>
</dbReference>
<proteinExistence type="predicted"/>
<dbReference type="GeneID" id="54559526"/>
<dbReference type="AlphaFoldDB" id="A0A6A6CPP2"/>
<keyword evidence="2" id="KW-1185">Reference proteome</keyword>
<gene>
    <name evidence="1" type="ORF">M409DRAFT_22245</name>
</gene>
<name>A0A6A6CPP2_ZASCE</name>
<evidence type="ECO:0000313" key="2">
    <source>
        <dbReference type="Proteomes" id="UP000799537"/>
    </source>
</evidence>
<organism evidence="1 2">
    <name type="scientific">Zasmidium cellare ATCC 36951</name>
    <dbReference type="NCBI Taxonomy" id="1080233"/>
    <lineage>
        <taxon>Eukaryota</taxon>
        <taxon>Fungi</taxon>
        <taxon>Dikarya</taxon>
        <taxon>Ascomycota</taxon>
        <taxon>Pezizomycotina</taxon>
        <taxon>Dothideomycetes</taxon>
        <taxon>Dothideomycetidae</taxon>
        <taxon>Mycosphaerellales</taxon>
        <taxon>Mycosphaerellaceae</taxon>
        <taxon>Zasmidium</taxon>
    </lineage>
</organism>
<reference evidence="1" key="1">
    <citation type="journal article" date="2020" name="Stud. Mycol.">
        <title>101 Dothideomycetes genomes: a test case for predicting lifestyles and emergence of pathogens.</title>
        <authorList>
            <person name="Haridas S."/>
            <person name="Albert R."/>
            <person name="Binder M."/>
            <person name="Bloem J."/>
            <person name="Labutti K."/>
            <person name="Salamov A."/>
            <person name="Andreopoulos B."/>
            <person name="Baker S."/>
            <person name="Barry K."/>
            <person name="Bills G."/>
            <person name="Bluhm B."/>
            <person name="Cannon C."/>
            <person name="Castanera R."/>
            <person name="Culley D."/>
            <person name="Daum C."/>
            <person name="Ezra D."/>
            <person name="Gonzalez J."/>
            <person name="Henrissat B."/>
            <person name="Kuo A."/>
            <person name="Liang C."/>
            <person name="Lipzen A."/>
            <person name="Lutzoni F."/>
            <person name="Magnuson J."/>
            <person name="Mondo S."/>
            <person name="Nolan M."/>
            <person name="Ohm R."/>
            <person name="Pangilinan J."/>
            <person name="Park H.-J."/>
            <person name="Ramirez L."/>
            <person name="Alfaro M."/>
            <person name="Sun H."/>
            <person name="Tritt A."/>
            <person name="Yoshinaga Y."/>
            <person name="Zwiers L.-H."/>
            <person name="Turgeon B."/>
            <person name="Goodwin S."/>
            <person name="Spatafora J."/>
            <person name="Crous P."/>
            <person name="Grigoriev I."/>
        </authorList>
    </citation>
    <scope>NUCLEOTIDE SEQUENCE</scope>
    <source>
        <strain evidence="1">ATCC 36951</strain>
    </source>
</reference>
<accession>A0A6A6CPP2</accession>